<evidence type="ECO:0000259" key="1">
    <source>
        <dbReference type="SMART" id="SM00471"/>
    </source>
</evidence>
<dbReference type="InterPro" id="IPR045509">
    <property type="entry name" value="HD_assoc_2"/>
</dbReference>
<dbReference type="PANTHER" id="PTHR11373:SF4">
    <property type="entry name" value="DEOXYNUCLEOSIDE TRIPHOSPHATE TRIPHOSPHOHYDROLASE SAMHD1"/>
    <property type="match status" value="1"/>
</dbReference>
<organism evidence="2">
    <name type="scientific">uncultured Desulfobacterium sp</name>
    <dbReference type="NCBI Taxonomy" id="201089"/>
    <lineage>
        <taxon>Bacteria</taxon>
        <taxon>Pseudomonadati</taxon>
        <taxon>Thermodesulfobacteriota</taxon>
        <taxon>Desulfobacteria</taxon>
        <taxon>Desulfobacterales</taxon>
        <taxon>Desulfobacteriaceae</taxon>
        <taxon>Desulfobacterium</taxon>
        <taxon>environmental samples</taxon>
    </lineage>
</organism>
<dbReference type="GO" id="GO:0008832">
    <property type="term" value="F:dGTPase activity"/>
    <property type="evidence" value="ECO:0007669"/>
    <property type="project" value="TreeGrafter"/>
</dbReference>
<dbReference type="InterPro" id="IPR050135">
    <property type="entry name" value="dGTPase-like"/>
</dbReference>
<dbReference type="Pfam" id="PF01966">
    <property type="entry name" value="HD"/>
    <property type="match status" value="1"/>
</dbReference>
<dbReference type="SMART" id="SM00471">
    <property type="entry name" value="HDc"/>
    <property type="match status" value="1"/>
</dbReference>
<name>E1YMV0_9BACT</name>
<dbReference type="InterPro" id="IPR003607">
    <property type="entry name" value="HD/PDEase_dom"/>
</dbReference>
<evidence type="ECO:0000313" key="2">
    <source>
        <dbReference type="EMBL" id="CBX31894.1"/>
    </source>
</evidence>
<dbReference type="EMBL" id="FR695880">
    <property type="protein sequence ID" value="CBX31894.1"/>
    <property type="molecule type" value="Genomic_DNA"/>
</dbReference>
<dbReference type="Gene3D" id="1.10.3210.10">
    <property type="entry name" value="Hypothetical protein af1432"/>
    <property type="match status" value="1"/>
</dbReference>
<proteinExistence type="predicted"/>
<reference evidence="2" key="1">
    <citation type="journal article" date="2011" name="Environ. Microbiol.">
        <title>Genomic insights into the metabolic potential of the polycyclic aromatic hydrocarbon degrading sulfate-reducing Deltaproteobacterium N47.</title>
        <authorList>
            <person name="Bergmann F."/>
            <person name="Selesi D."/>
            <person name="Weinmaier T."/>
            <person name="Tischler P."/>
            <person name="Rattei T."/>
            <person name="Meckenstock R.U."/>
        </authorList>
    </citation>
    <scope>NUCLEOTIDE SEQUENCE</scope>
</reference>
<dbReference type="SUPFAM" id="SSF109604">
    <property type="entry name" value="HD-domain/PDEase-like"/>
    <property type="match status" value="1"/>
</dbReference>
<dbReference type="PANTHER" id="PTHR11373">
    <property type="entry name" value="DEOXYNUCLEOSIDE TRIPHOSPHATE TRIPHOSPHOHYDROLASE"/>
    <property type="match status" value="1"/>
</dbReference>
<dbReference type="CDD" id="cd00077">
    <property type="entry name" value="HDc"/>
    <property type="match status" value="1"/>
</dbReference>
<dbReference type="InterPro" id="IPR006674">
    <property type="entry name" value="HD_domain"/>
</dbReference>
<dbReference type="GO" id="GO:0006203">
    <property type="term" value="P:dGTP catabolic process"/>
    <property type="evidence" value="ECO:0007669"/>
    <property type="project" value="TreeGrafter"/>
</dbReference>
<sequence>MAKQFHEIRDPIHVFIRLDSHERKVLDSRPFQRLRYIHQLALTYLVYPGATHRRFEHSLGVMDLASRVFDIVTNPNNVTDKVKEILPQINNEVDRMYWRRVLRMAALCHDIGHLPFSHAAEKELFPEGWDHERMTKELILSDEMKKIWNEVTPPLRPDDIVKLALGQKKEKDLTYNDWENILSEIIVGDSFGADRIDYLLRDSYHTGVAYGRFDHHRLIDTLRILTPPLYDKEDSSIEPSLGVEKGGIQSAEALLLARYFMFTQVYFHRVRRIYDIHLRDFLADWLEGGQYPTDPEAFLQQTDNEIASALRVASADKESPGHIHAKRIINREHFKWLYSRTPRDMQINSEALDLIKKVVIKEFGNEKVRFDNYPQKSGIIDFPVLLSDQTVESSLQVSETLNHIPAIAVDYIFADRDIIDHAKKWLEKHKDEIIKPQEKEGL</sequence>
<feature type="domain" description="HD/PDEase" evidence="1">
    <location>
        <begin position="50"/>
        <end position="208"/>
    </location>
</feature>
<dbReference type="Pfam" id="PF19276">
    <property type="entry name" value="HD_assoc_2"/>
    <property type="match status" value="1"/>
</dbReference>
<dbReference type="AlphaFoldDB" id="E1YMV0"/>
<gene>
    <name evidence="2" type="ORF">N47_O13130</name>
</gene>
<accession>E1YMV0</accession>
<protein>
    <recommendedName>
        <fullName evidence="1">HD/PDEase domain-containing protein</fullName>
    </recommendedName>
</protein>